<comment type="caution">
    <text evidence="12">The sequence shown here is derived from an EMBL/GenBank/DDBJ whole genome shotgun (WGS) entry which is preliminary data.</text>
</comment>
<dbReference type="InterPro" id="IPR013760">
    <property type="entry name" value="Topo_IIA-like_dom_sf"/>
</dbReference>
<evidence type="ECO:0000256" key="8">
    <source>
        <dbReference type="HAMAP-Rule" id="MF_01897"/>
    </source>
</evidence>
<dbReference type="InterPro" id="IPR013757">
    <property type="entry name" value="Topo_IIA_A_a_sf"/>
</dbReference>
<dbReference type="NCBIfam" id="NF004044">
    <property type="entry name" value="PRK05561.1"/>
    <property type="match status" value="1"/>
</dbReference>
<dbReference type="InterPro" id="IPR006691">
    <property type="entry name" value="GyrA/parC_rep"/>
</dbReference>
<dbReference type="Gene3D" id="3.30.1360.40">
    <property type="match status" value="1"/>
</dbReference>
<dbReference type="HAMAP" id="MF_01897">
    <property type="entry name" value="GyrA"/>
    <property type="match status" value="1"/>
</dbReference>
<evidence type="ECO:0000256" key="1">
    <source>
        <dbReference type="ARBA" id="ARBA00000185"/>
    </source>
</evidence>
<feature type="region of interest" description="Disordered" evidence="10">
    <location>
        <begin position="806"/>
        <end position="841"/>
    </location>
</feature>
<keyword evidence="13" id="KW-1185">Reference proteome</keyword>
<dbReference type="RefSeq" id="WP_052563442.1">
    <property type="nucleotide sequence ID" value="NZ_BAFN01000001.1"/>
</dbReference>
<dbReference type="CDD" id="cd00187">
    <property type="entry name" value="TOP4c"/>
    <property type="match status" value="1"/>
</dbReference>
<dbReference type="Gene3D" id="1.10.268.10">
    <property type="entry name" value="Topoisomerase, domain 3"/>
    <property type="match status" value="1"/>
</dbReference>
<comment type="catalytic activity">
    <reaction evidence="1 8 9">
        <text>ATP-dependent breakage, passage and rejoining of double-stranded DNA.</text>
        <dbReference type="EC" id="5.6.2.2"/>
    </reaction>
</comment>
<comment type="function">
    <text evidence="8">A type II topoisomerase that negatively supercoils closed circular double-stranded (ds) DNA in an ATP-dependent manner to modulate DNA topology and maintain chromosomes in an underwound state. Negative supercoiling favors strand separation, and DNA replication, transcription, recombination and repair, all of which involve strand separation. Also able to catalyze the interconversion of other topological isomers of dsDNA rings, including catenanes and knotted rings. Type II topoisomerases break and join 2 DNA strands simultaneously in an ATP-dependent manner.</text>
</comment>
<sequence length="841" mass="94463">MVERRENIKELFIEEEMKDSYLSYAMSVIMSRALPDVRDGLKPSQRRILVAMNDLGLGPRSKFRKCAKIAGDTTGNYHPHGEQVVYPTLVRMAQDFNYRYPLIEGQGNFGSIDGDPPAAMRYTEARMTEATMVIMEDLERETVDYVPNYDDTRTEPVVLPSKFPNLLCNGCSGIAVGMATSIPPHNVNEICDGIIAVIDTPEITLDELMKIIKGPDFPTGALICGTEGIREGYRTGRGTITVRARAHIETSKSGKKSIVVTEIPYQLNRDNILERIAELVREEQLKGIADIRNESDREGSRLVIDLKKGEDEEVVLNQLYKHTKLQDSFSIIMIALINNRPETLNLKQMLSYYIEHRKVVIIRRTKYLLERAQARAHILEGLRIALQHIDEIIQLIKTSDSVESARQGLMSKFSLSELQANAILDMKLQRLTGLEQGKIEEEYKKLCADIKGYQAILANEKLVLDIIKKDIEEIKERFGDKRRTEIVSAATEFNIEDLIAEESNAVIITHEGYIKRLPLTSYRRQHRGGKGVAGADMKEGDFIEHLFVASTHDYILFFTDQGRVYWLKVYDIPQMARTSKGRALVNLLEFKEGEKVTSLIPVRDFDERQLVMATSNGIIKKTVLNAYGNPKKGGIIAINLDEGDKLIGVKLTNGKQDIILGTEQGKAMRFSEEDVRTMGRVTHGVKGITLKENDKVRDIVIVDENATLLTVCENGFGKRTDFAEYPVHHRGGQGVINIKTTDRNGKVVALIDVRDEDELIMITARGQVIRTPVNTIRAIGRNTQGVTLFSIEEGDKLVSVARVVPEETKAEEGTEEALRGTAAEEKSVEESSQKADEEENI</sequence>
<evidence type="ECO:0000256" key="6">
    <source>
        <dbReference type="ARBA" id="ARBA00023125"/>
    </source>
</evidence>
<dbReference type="Pfam" id="PF03989">
    <property type="entry name" value="DNA_gyraseA_C"/>
    <property type="match status" value="6"/>
</dbReference>
<dbReference type="PANTHER" id="PTHR43493:SF5">
    <property type="entry name" value="DNA GYRASE SUBUNIT A, CHLOROPLASTIC_MITOCHONDRIAL"/>
    <property type="match status" value="1"/>
</dbReference>
<dbReference type="Proteomes" id="UP000032309">
    <property type="component" value="Unassembled WGS sequence"/>
</dbReference>
<keyword evidence="6 8" id="KW-0238">DNA-binding</keyword>
<evidence type="ECO:0000256" key="2">
    <source>
        <dbReference type="ARBA" id="ARBA00008263"/>
    </source>
</evidence>
<evidence type="ECO:0000256" key="10">
    <source>
        <dbReference type="SAM" id="MobiDB-lite"/>
    </source>
</evidence>
<comment type="subunit">
    <text evidence="8">Heterotetramer, composed of two GyrA and two GyrB chains. In the heterotetramer, GyrA contains the active site tyrosine that forms a transient covalent intermediate with DNA, while GyrB binds cofactors and catalyzes ATP hydrolysis.</text>
</comment>
<name>A0ABQ0JXG0_9BACT</name>
<evidence type="ECO:0000313" key="13">
    <source>
        <dbReference type="Proteomes" id="UP000032309"/>
    </source>
</evidence>
<keyword evidence="3 8" id="KW-0547">Nucleotide-binding</keyword>
<dbReference type="InterPro" id="IPR050220">
    <property type="entry name" value="Type_II_DNA_Topoisomerases"/>
</dbReference>
<keyword evidence="8" id="KW-0963">Cytoplasm</keyword>
<comment type="subcellular location">
    <subcellularLocation>
        <location evidence="8">Cytoplasm</location>
    </subcellularLocation>
</comment>
<dbReference type="InterPro" id="IPR005743">
    <property type="entry name" value="GyrA"/>
</dbReference>
<evidence type="ECO:0000256" key="4">
    <source>
        <dbReference type="ARBA" id="ARBA00022840"/>
    </source>
</evidence>
<dbReference type="Gene3D" id="3.90.199.10">
    <property type="entry name" value="Topoisomerase II, domain 5"/>
    <property type="match status" value="1"/>
</dbReference>
<dbReference type="PANTHER" id="PTHR43493">
    <property type="entry name" value="DNA GYRASE/TOPOISOMERASE SUBUNIT A"/>
    <property type="match status" value="1"/>
</dbReference>
<feature type="compositionally biased region" description="Basic and acidic residues" evidence="10">
    <location>
        <begin position="806"/>
        <end position="835"/>
    </location>
</feature>
<feature type="domain" description="Topo IIA-type catalytic" evidence="11">
    <location>
        <begin position="34"/>
        <end position="498"/>
    </location>
</feature>
<feature type="short sequence motif" description="GyrA-box" evidence="8">
    <location>
        <begin position="525"/>
        <end position="531"/>
    </location>
</feature>
<dbReference type="EMBL" id="BAFN01000001">
    <property type="protein sequence ID" value="GAN33391.1"/>
    <property type="molecule type" value="Genomic_DNA"/>
</dbReference>
<dbReference type="PROSITE" id="PS52040">
    <property type="entry name" value="TOPO_IIA"/>
    <property type="match status" value="1"/>
</dbReference>
<comment type="similarity">
    <text evidence="2 8">Belongs to the type II topoisomerase GyrA/ParC subunit family.</text>
</comment>
<reference evidence="13" key="1">
    <citation type="journal article" date="2015" name="Genome Announc.">
        <title>Draft Genome Sequence of an Anaerobic Ammonium-Oxidizing Bacterium, "Candidatus Brocadia sinica".</title>
        <authorList>
            <person name="Oshiki M."/>
            <person name="Shinyako-Hata K."/>
            <person name="Satoh H."/>
            <person name="Okabe S."/>
        </authorList>
    </citation>
    <scope>NUCLEOTIDE SEQUENCE [LARGE SCALE GENOMIC DNA]</scope>
    <source>
        <strain evidence="13">JPN1</strain>
    </source>
</reference>
<protein>
    <recommendedName>
        <fullName evidence="8">DNA gyrase subunit A</fullName>
        <ecNumber evidence="8">5.6.2.2</ecNumber>
    </recommendedName>
</protein>
<dbReference type="InterPro" id="IPR002205">
    <property type="entry name" value="Topo_IIA_dom_A"/>
</dbReference>
<dbReference type="InterPro" id="IPR013758">
    <property type="entry name" value="Topo_IIA_A/C_ab"/>
</dbReference>
<evidence type="ECO:0000256" key="5">
    <source>
        <dbReference type="ARBA" id="ARBA00023029"/>
    </source>
</evidence>
<evidence type="ECO:0000256" key="9">
    <source>
        <dbReference type="PROSITE-ProRule" id="PRU01384"/>
    </source>
</evidence>
<comment type="miscellaneous">
    <text evidence="8">Few gyrases are as efficient as E.coli at forming negative supercoils. Not all organisms have 2 type II topoisomerases; in organisms with a single type II topoisomerase this enzyme also has to decatenate newly replicated chromosomes.</text>
</comment>
<evidence type="ECO:0000259" key="11">
    <source>
        <dbReference type="PROSITE" id="PS52040"/>
    </source>
</evidence>
<gene>
    <name evidence="8" type="primary">gyrA</name>
    <name evidence="12" type="ORF">BROSI_A1911</name>
</gene>
<dbReference type="NCBIfam" id="TIGR01063">
    <property type="entry name" value="gyrA"/>
    <property type="match status" value="1"/>
</dbReference>
<evidence type="ECO:0000313" key="12">
    <source>
        <dbReference type="EMBL" id="GAN33391.1"/>
    </source>
</evidence>
<feature type="active site" description="O-(5'-phospho-DNA)-tyrosine intermediate" evidence="8 9">
    <location>
        <position position="122"/>
    </location>
</feature>
<dbReference type="SUPFAM" id="SSF101904">
    <property type="entry name" value="GyrA/ParC C-terminal domain-like"/>
    <property type="match status" value="1"/>
</dbReference>
<dbReference type="NCBIfam" id="NF004043">
    <property type="entry name" value="PRK05560.1"/>
    <property type="match status" value="1"/>
</dbReference>
<dbReference type="Pfam" id="PF00521">
    <property type="entry name" value="DNA_topoisoIV"/>
    <property type="match status" value="1"/>
</dbReference>
<accession>A0ABQ0JXG0</accession>
<dbReference type="Gene3D" id="2.120.10.90">
    <property type="entry name" value="DNA gyrase/topoisomerase IV, subunit A, C-terminal"/>
    <property type="match status" value="1"/>
</dbReference>
<organism evidence="12 13">
    <name type="scientific">Candidatus Brocadia sinica JPN1</name>
    <dbReference type="NCBI Taxonomy" id="1197129"/>
    <lineage>
        <taxon>Bacteria</taxon>
        <taxon>Pseudomonadati</taxon>
        <taxon>Planctomycetota</taxon>
        <taxon>Candidatus Brocadiia</taxon>
        <taxon>Candidatus Brocadiales</taxon>
        <taxon>Candidatus Brocadiaceae</taxon>
        <taxon>Candidatus Brocadia</taxon>
    </lineage>
</organism>
<dbReference type="SUPFAM" id="SSF56719">
    <property type="entry name" value="Type II DNA topoisomerase"/>
    <property type="match status" value="1"/>
</dbReference>
<evidence type="ECO:0000256" key="3">
    <source>
        <dbReference type="ARBA" id="ARBA00022741"/>
    </source>
</evidence>
<evidence type="ECO:0000256" key="7">
    <source>
        <dbReference type="ARBA" id="ARBA00023235"/>
    </source>
</evidence>
<keyword evidence="7 8" id="KW-0413">Isomerase</keyword>
<dbReference type="SMART" id="SM00434">
    <property type="entry name" value="TOP4c"/>
    <property type="match status" value="1"/>
</dbReference>
<dbReference type="EC" id="5.6.2.2" evidence="8"/>
<keyword evidence="5 8" id="KW-0799">Topoisomerase</keyword>
<proteinExistence type="inferred from homology"/>
<keyword evidence="4 8" id="KW-0067">ATP-binding</keyword>
<dbReference type="InterPro" id="IPR035516">
    <property type="entry name" value="Gyrase/topoIV_suA_C"/>
</dbReference>